<evidence type="ECO:0000256" key="7">
    <source>
        <dbReference type="ARBA" id="ARBA00022695"/>
    </source>
</evidence>
<dbReference type="PROSITE" id="PS50878">
    <property type="entry name" value="RT_POL"/>
    <property type="match status" value="1"/>
</dbReference>
<reference evidence="19" key="1">
    <citation type="submission" date="2025-08" db="UniProtKB">
        <authorList>
            <consortium name="RefSeq"/>
        </authorList>
    </citation>
    <scope>IDENTIFICATION</scope>
</reference>
<keyword evidence="9 15" id="KW-0460">Magnesium</keyword>
<dbReference type="PANTHER" id="PTHR12066:SF0">
    <property type="entry name" value="TELOMERASE REVERSE TRANSCRIPTASE"/>
    <property type="match status" value="1"/>
</dbReference>
<dbReference type="Pfam" id="PF12009">
    <property type="entry name" value="Telomerase_RBD"/>
    <property type="match status" value="1"/>
</dbReference>
<keyword evidence="6 15" id="KW-0808">Transferase</keyword>
<evidence type="ECO:0000256" key="8">
    <source>
        <dbReference type="ARBA" id="ARBA00022723"/>
    </source>
</evidence>
<dbReference type="RefSeq" id="XP_026639632.1">
    <property type="nucleotide sequence ID" value="XM_026783831.1"/>
</dbReference>
<keyword evidence="12 15" id="KW-0539">Nucleus</keyword>
<feature type="region of interest" description="Disordered" evidence="16">
    <location>
        <begin position="255"/>
        <end position="322"/>
    </location>
</feature>
<dbReference type="Pfam" id="PF00078">
    <property type="entry name" value="RVT_1"/>
    <property type="match status" value="1"/>
</dbReference>
<comment type="domain">
    <text evidence="15">The RNA-interacting domain 1 (RD1)/N-terminal extension (NTE) is required for interaction with the pseudoknot-template domain of each of TERC dimers. It contains anchor sites that bind primer nucleotides upstream of the RNA-DNA hybrid and is thus an essential determinant of repeat addition processivity.</text>
</comment>
<dbReference type="InterPro" id="IPR049139">
    <property type="entry name" value="TERT_C"/>
</dbReference>
<dbReference type="GeneID" id="101981465"/>
<evidence type="ECO:0000256" key="16">
    <source>
        <dbReference type="SAM" id="MobiDB-lite"/>
    </source>
</evidence>
<dbReference type="SUPFAM" id="SSF56672">
    <property type="entry name" value="DNA/RNA polymerases"/>
    <property type="match status" value="1"/>
</dbReference>
<keyword evidence="8 15" id="KW-0479">Metal-binding</keyword>
<evidence type="ECO:0000256" key="11">
    <source>
        <dbReference type="ARBA" id="ARBA00022918"/>
    </source>
</evidence>
<dbReference type="Pfam" id="PF21399">
    <property type="entry name" value="TERT_C"/>
    <property type="match status" value="1"/>
</dbReference>
<evidence type="ECO:0000313" key="19">
    <source>
        <dbReference type="RefSeq" id="XP_026639632.1"/>
    </source>
</evidence>
<dbReference type="EC" id="2.7.7.49" evidence="3 15"/>
<evidence type="ECO:0000259" key="17">
    <source>
        <dbReference type="PROSITE" id="PS50878"/>
    </source>
</evidence>
<comment type="domain">
    <text evidence="15">The RNA-interacting domain 2 (RD2) is essential for both interaction with the CR4-CR5 domain of TERC and for DNA synthesis.</text>
</comment>
<dbReference type="GO" id="GO:0003964">
    <property type="term" value="F:RNA-directed DNA polymerase activity"/>
    <property type="evidence" value="ECO:0007669"/>
    <property type="project" value="UniProtKB-KW"/>
</dbReference>
<keyword evidence="10 15" id="KW-0779">Telomere</keyword>
<protein>
    <recommendedName>
        <fullName evidence="4 15">Telomerase reverse transcriptase</fullName>
        <ecNumber evidence="3 15">2.7.7.49</ecNumber>
    </recommendedName>
    <alternativeName>
        <fullName evidence="13 15">Telomerase catalytic subunit</fullName>
    </alternativeName>
</protein>
<dbReference type="PANTHER" id="PTHR12066">
    <property type="entry name" value="TELOMERASE REVERSE TRANSCRIPTASE"/>
    <property type="match status" value="1"/>
</dbReference>
<dbReference type="InterPro" id="IPR000477">
    <property type="entry name" value="RT_dom"/>
</dbReference>
<evidence type="ECO:0000256" key="12">
    <source>
        <dbReference type="ARBA" id="ARBA00023242"/>
    </source>
</evidence>
<feature type="compositionally biased region" description="Polar residues" evidence="16">
    <location>
        <begin position="309"/>
        <end position="318"/>
    </location>
</feature>
<evidence type="ECO:0000256" key="9">
    <source>
        <dbReference type="ARBA" id="ARBA00022842"/>
    </source>
</evidence>
<sequence>MNSTGGTRLIEVPARGRPGRTLSAMPRSRRCRTVRALLRSRYREVWPLATFVRRLGTEGRRLVQPGDPKAFRTLVAQCLVCVPWGSQPPPADLSFHQVSSLKELVARVVQRLCERGERNVLAFGFSLLSGTQGGAPVAFTTSVQSYLPNSVTDTLRISRAWMLLLSRVGDDLLVYLLTRCALYLLVPPTCAYQVCGSPLYQIDSPADTWPSVPPRYWPTRPTGRNLTHLGSTHPVRNSSYQEAWKPLALPSRGVKRSLSNTDRSVPSSKKARCNLALRREKGPDKQAVPTPSDKTRVPRPAQFPAVPTSRATKGNLSSRGKAPGLSLSGSVLCENKCSSTDLQSPLCQNAFQPQPFTETKRFLYSRGDGQEKLNPSFLLNNLQPSLSGARRLVEIIFLGSRPQTSGPQRRTRHLPRRYWQMRPLFQQLLVNHAKCSYVRLLRSHCRFRTAAHMVAGALNTSPPHLINLLRLHSSPWQIYGFLRACIRKLVPSGLWGTRHNKRRFLKNVKQFISLGKYSKLSLQELMWKMKVEDCPWLRSNPGNNCIPAAEHRMRERILATFLFWLMDTYVVELLRSFFYITETTFQKNQLFFYRKSVWSKLQSIGVRQHLKRVQLQELSQEEVRQYHKAWPVTPIYRLRFIPKTSGLRPIVNMGYSMGPRVLDKEKQKREDKELVVPESKNSACGKDLEKGDDLKSRGLGTQTLEAQDFTHRLKTLFSVLNYERTKHPNLLGASVLGLNDVYRTWRTFVLRTRTLGWAPRMYFVKADVTGAFDAIPQDKLMEVVANMIRHPENMYCVRQYAVVQRNRQGQVHKSFRREVSAMSDFQPYMDKFVTHLQESDASALRNSVVIEQVLRLPTRGPHLNLSLNETGCNLFDFFQHFVRNSIMKIGGRCYVQCQGIPQGSSLSTLLFSLCFKDMENKLFAEVQQDGLLLRFVDDFLLVTPHLVQAKAFLRALVHGIPEYGCTINLQKTMVNFPMETGTLDGAAPHQLPACCLFPWCGLLLDTQTLEVFCDYTSYAQTSVKTSLTFQRTFKPGRNMRHKLLAILRLKCHSLFLDLQVNSLQTVCINVYKIFLLQAYRFHACVLQLPFDQHVRKNPAFFLGIIASSASCCYSVLKVKNAGVTLGAKGASGLFPLEAARWLCYQAFLIKLAGYSAVYRCLLGPLRAAQKQLCLKLPAATMAILKAAADPALSTDFETILD</sequence>
<keyword evidence="7 15" id="KW-0548">Nucleotidyltransferase</keyword>
<dbReference type="Gene3D" id="1.10.132.70">
    <property type="match status" value="1"/>
</dbReference>
<gene>
    <name evidence="19" type="primary">Tert</name>
</gene>
<dbReference type="InterPro" id="IPR003545">
    <property type="entry name" value="Telomerase_RT"/>
</dbReference>
<evidence type="ECO:0000256" key="15">
    <source>
        <dbReference type="RuleBase" id="RU365061"/>
    </source>
</evidence>
<name>A0ABM1UCC0_MICOH</name>
<evidence type="ECO:0000256" key="6">
    <source>
        <dbReference type="ARBA" id="ARBA00022679"/>
    </source>
</evidence>
<evidence type="ECO:0000256" key="5">
    <source>
        <dbReference type="ARBA" id="ARBA00022454"/>
    </source>
</evidence>
<comment type="subcellular location">
    <subcellularLocation>
        <location evidence="1 15">Chromosome</location>
        <location evidence="1 15">Telomere</location>
    </subcellularLocation>
    <subcellularLocation>
        <location evidence="15">Nucleus</location>
        <location evidence="15">Nucleolus</location>
    </subcellularLocation>
    <subcellularLocation>
        <location evidence="15">Nucleus</location>
        <location evidence="15">Nucleoplasm</location>
    </subcellularLocation>
    <subcellularLocation>
        <location evidence="15">Nucleus</location>
    </subcellularLocation>
    <subcellularLocation>
        <location evidence="15">Cytoplasm</location>
    </subcellularLocation>
    <subcellularLocation>
        <location evidence="15">Nucleus</location>
        <location evidence="15">PML body</location>
    </subcellularLocation>
    <text evidence="15">Shuttling between nuclear and cytoplasm depends on cell cycle, phosphorylation states, transformation and DNA damage. Diffuse localization in the nucleoplasm. Enriched in nucleoli of certain cell types. Translocated to the cytoplasm via nuclear pores in a CRM1/RAN-dependent manner involving oxidative stress-mediated phosphorylation at Tyr. Dephosphorylation at this site by SHP2 retains TERT in the nucleus. Translocated to the nucleus by phosphorylation by AKT.</text>
</comment>
<comment type="function">
    <text evidence="15">Telomerase is a ribonucleoprotein enzyme essential for the replication of chromosome termini in most eukaryotes. Active in progenitor and cancer cells. Inactive, or very low activity, in normal somatic cells. Catalytic component of the teleromerase holoenzyme complex whose main activity is the elongation of telomeres by acting as a reverse transcriptase that adds simple sequence repeats to chromosome ends by copying a template sequence within the RNA component of the enzyme. Catalyzes the RNA-dependent extension of 3'-chromosomal termini with the 6-nucleotide telomeric repeat unit, 5'-TTAGGG-3'. The catalytic cycle involves primer binding, primer extension and release of product once the template boundary has been reached or nascent product translocation followed by further extension. More active on substrates containing 2 or 3 telomeric repeats. Telomerase activity is regulated by a number of factors including telomerase complex-associated proteins, chaperones and polypeptide modifiers. Modulates Wnt signaling. Plays important roles in aging and antiapoptosis.</text>
</comment>
<dbReference type="InterPro" id="IPR043502">
    <property type="entry name" value="DNA/RNA_pol_sf"/>
</dbReference>
<dbReference type="CDD" id="cd01648">
    <property type="entry name" value="TERT"/>
    <property type="match status" value="1"/>
</dbReference>
<comment type="domain">
    <text evidence="15">The primer grip sequence in the RT domain is required for telomerase activity and for stable association with short telomeric primers.</text>
</comment>
<evidence type="ECO:0000256" key="14">
    <source>
        <dbReference type="ARBA" id="ARBA00048173"/>
    </source>
</evidence>
<feature type="compositionally biased region" description="Polar residues" evidence="16">
    <location>
        <begin position="257"/>
        <end position="267"/>
    </location>
</feature>
<accession>A0ABM1UCC0</accession>
<evidence type="ECO:0000256" key="10">
    <source>
        <dbReference type="ARBA" id="ARBA00022895"/>
    </source>
</evidence>
<dbReference type="PRINTS" id="PR01365">
    <property type="entry name" value="TELOMERASERT"/>
</dbReference>
<evidence type="ECO:0000256" key="1">
    <source>
        <dbReference type="ARBA" id="ARBA00004574"/>
    </source>
</evidence>
<evidence type="ECO:0000256" key="2">
    <source>
        <dbReference type="ARBA" id="ARBA00008001"/>
    </source>
</evidence>
<dbReference type="InterPro" id="IPR021891">
    <property type="entry name" value="Telomerase_RBD"/>
</dbReference>
<keyword evidence="5 15" id="KW-0158">Chromosome</keyword>
<evidence type="ECO:0000256" key="13">
    <source>
        <dbReference type="ARBA" id="ARBA00032044"/>
    </source>
</evidence>
<dbReference type="Proteomes" id="UP000694915">
    <property type="component" value="Chromosome 19"/>
</dbReference>
<keyword evidence="18" id="KW-1185">Reference proteome</keyword>
<dbReference type="Gene3D" id="3.30.70.2630">
    <property type="match status" value="1"/>
</dbReference>
<organism evidence="18 19">
    <name type="scientific">Microtus ochrogaster</name>
    <name type="common">Prairie vole</name>
    <dbReference type="NCBI Taxonomy" id="79684"/>
    <lineage>
        <taxon>Eukaryota</taxon>
        <taxon>Metazoa</taxon>
        <taxon>Chordata</taxon>
        <taxon>Craniata</taxon>
        <taxon>Vertebrata</taxon>
        <taxon>Euteleostomi</taxon>
        <taxon>Mammalia</taxon>
        <taxon>Eutheria</taxon>
        <taxon>Euarchontoglires</taxon>
        <taxon>Glires</taxon>
        <taxon>Rodentia</taxon>
        <taxon>Myomorpha</taxon>
        <taxon>Muroidea</taxon>
        <taxon>Cricetidae</taxon>
        <taxon>Arvicolinae</taxon>
        <taxon>Microtus</taxon>
    </lineage>
</organism>
<dbReference type="Gene3D" id="1.10.357.90">
    <property type="match status" value="1"/>
</dbReference>
<dbReference type="SMART" id="SM00975">
    <property type="entry name" value="Telomerase_RBD"/>
    <property type="match status" value="1"/>
</dbReference>
<evidence type="ECO:0000256" key="3">
    <source>
        <dbReference type="ARBA" id="ARBA00012493"/>
    </source>
</evidence>
<evidence type="ECO:0000313" key="18">
    <source>
        <dbReference type="Proteomes" id="UP000694915"/>
    </source>
</evidence>
<comment type="catalytic activity">
    <reaction evidence="14 15">
        <text>DNA(n) + a 2'-deoxyribonucleoside 5'-triphosphate = DNA(n+1) + diphosphate</text>
        <dbReference type="Rhea" id="RHEA:22508"/>
        <dbReference type="Rhea" id="RHEA-COMP:17339"/>
        <dbReference type="Rhea" id="RHEA-COMP:17340"/>
        <dbReference type="ChEBI" id="CHEBI:33019"/>
        <dbReference type="ChEBI" id="CHEBI:61560"/>
        <dbReference type="ChEBI" id="CHEBI:173112"/>
        <dbReference type="EC" id="2.7.7.49"/>
    </reaction>
</comment>
<comment type="similarity">
    <text evidence="2 15">Belongs to the reverse transcriptase family. Telomerase subfamily.</text>
</comment>
<evidence type="ECO:0000256" key="4">
    <source>
        <dbReference type="ARBA" id="ARBA00016182"/>
    </source>
</evidence>
<keyword evidence="11 15" id="KW-0695">RNA-directed DNA polymerase</keyword>
<feature type="domain" description="Reverse transcriptase" evidence="17">
    <location>
        <begin position="622"/>
        <end position="1004"/>
    </location>
</feature>
<proteinExistence type="inferred from homology"/>